<dbReference type="InterPro" id="IPR015815">
    <property type="entry name" value="HIBADH-related"/>
</dbReference>
<dbReference type="PIRSF" id="PIRSF000103">
    <property type="entry name" value="HIBADH"/>
    <property type="match status" value="1"/>
</dbReference>
<keyword evidence="5 9" id="KW-0560">Oxidoreductase</keyword>
<feature type="active site" evidence="8">
    <location>
        <position position="203"/>
    </location>
</feature>
<evidence type="ECO:0000259" key="10">
    <source>
        <dbReference type="Pfam" id="PF03446"/>
    </source>
</evidence>
<dbReference type="SUPFAM" id="SSF48179">
    <property type="entry name" value="6-phosphogluconate dehydrogenase C-terminal domain-like"/>
    <property type="match status" value="1"/>
</dbReference>
<comment type="pathway">
    <text evidence="1 9">Amino-acid degradation; L-valine degradation.</text>
</comment>
<dbReference type="GO" id="GO:0008442">
    <property type="term" value="F:3-hydroxyisobutyrate dehydrogenase activity"/>
    <property type="evidence" value="ECO:0007669"/>
    <property type="project" value="UniProtKB-EC"/>
</dbReference>
<dbReference type="InterPro" id="IPR006115">
    <property type="entry name" value="6PGDH_NADP-bd"/>
</dbReference>
<dbReference type="AlphaFoldDB" id="A0A146LCS6"/>
<dbReference type="InterPro" id="IPR002204">
    <property type="entry name" value="3-OH-isobutyrate_DH-rel_CS"/>
</dbReference>
<dbReference type="InterPro" id="IPR029154">
    <property type="entry name" value="HIBADH-like_NADP-bd"/>
</dbReference>
<evidence type="ECO:0000259" key="11">
    <source>
        <dbReference type="Pfam" id="PF14833"/>
    </source>
</evidence>
<feature type="domain" description="3-hydroxyisobutyrate dehydrogenase-like NAD-binding" evidence="11">
    <location>
        <begin position="197"/>
        <end position="323"/>
    </location>
</feature>
<dbReference type="PROSITE" id="PS00895">
    <property type="entry name" value="3_HYDROXYISOBUT_DH"/>
    <property type="match status" value="1"/>
</dbReference>
<dbReference type="Pfam" id="PF14833">
    <property type="entry name" value="NAD_binding_11"/>
    <property type="match status" value="1"/>
</dbReference>
<dbReference type="UniPathway" id="UPA00362"/>
<evidence type="ECO:0000256" key="2">
    <source>
        <dbReference type="ARBA" id="ARBA00006013"/>
    </source>
</evidence>
<dbReference type="Pfam" id="PF03446">
    <property type="entry name" value="NAD_binding_2"/>
    <property type="match status" value="1"/>
</dbReference>
<protein>
    <recommendedName>
        <fullName evidence="3 9">3-hydroxyisobutyrate dehydrogenase</fullName>
        <shortName evidence="9">HIBADH</shortName>
        <ecNumber evidence="3 9">1.1.1.31</ecNumber>
    </recommendedName>
</protein>
<dbReference type="InterPro" id="IPR008927">
    <property type="entry name" value="6-PGluconate_DH-like_C_sf"/>
</dbReference>
<dbReference type="Gene3D" id="1.10.1040.10">
    <property type="entry name" value="N-(1-d-carboxylethyl)-l-norvaline Dehydrogenase, domain 2"/>
    <property type="match status" value="1"/>
</dbReference>
<dbReference type="InterPro" id="IPR011548">
    <property type="entry name" value="HIBADH"/>
</dbReference>
<evidence type="ECO:0000256" key="1">
    <source>
        <dbReference type="ARBA" id="ARBA00005109"/>
    </source>
</evidence>
<comment type="similarity">
    <text evidence="2">Belongs to the HIBADH-related family. 3-hydroxyisobutyrate dehydrogenase subfamily.</text>
</comment>
<sequence length="330" mass="35391">MLRTVCLFMKNRSGETTRFRETMLSSARAEKEIRKIGFIGLGNMGSRMSANLIKKGYQVKVNDLDTSSCAMLEKKGAEVVTDSKKLAGEVDCLITMLPASNHVLSLYNLDNGVIHNIRPGTLIIDCSTIDPSVAIQLAPVFKEVGTDFVDAPVSGGIIGAENGTLTFMVGGEDQGAKKAEPVLLSMGKNVIHCGPAGSGQIAKNCNNLLLAISMIGVAEAMNIGIKMGLDPSILAKVINISTGRCWSSDTYNPVPGVISGVPSSNGYKPGFTVNMITKDLNIAKRVTDKLGTPFEMGEKTLAIYDQLSKSEHGEKDFSVVYKYFKDKSLL</sequence>
<dbReference type="GO" id="GO:0006574">
    <property type="term" value="P:L-valine catabolic process"/>
    <property type="evidence" value="ECO:0007669"/>
    <property type="project" value="UniProtKB-UniPathway"/>
</dbReference>
<dbReference type="PANTHER" id="PTHR22981">
    <property type="entry name" value="3-HYDROXYISOBUTYRATE DEHYDROGENASE-RELATED"/>
    <property type="match status" value="1"/>
</dbReference>
<name>A0A146LCS6_LYGHE</name>
<dbReference type="Gene3D" id="3.40.50.720">
    <property type="entry name" value="NAD(P)-binding Rossmann-like Domain"/>
    <property type="match status" value="1"/>
</dbReference>
<reference evidence="12" key="1">
    <citation type="journal article" date="2016" name="Gigascience">
        <title>De novo construction of an expanded transcriptome assembly for the western tarnished plant bug, Lygus hesperus.</title>
        <authorList>
            <person name="Tassone E.E."/>
            <person name="Geib S.M."/>
            <person name="Hall B."/>
            <person name="Fabrick J.A."/>
            <person name="Brent C.S."/>
            <person name="Hull J.J."/>
        </authorList>
    </citation>
    <scope>NUCLEOTIDE SEQUENCE</scope>
</reference>
<dbReference type="FunFam" id="1.10.1040.10:FF:000006">
    <property type="entry name" value="3-hydroxyisobutyrate dehydrogenase"/>
    <property type="match status" value="1"/>
</dbReference>
<dbReference type="InterPro" id="IPR013328">
    <property type="entry name" value="6PGD_dom2"/>
</dbReference>
<keyword evidence="4 9" id="KW-0101">Branched-chain amino acid catabolism</keyword>
<feature type="domain" description="6-phosphogluconate dehydrogenase NADP-binding" evidence="10">
    <location>
        <begin position="35"/>
        <end position="194"/>
    </location>
</feature>
<comment type="catalytic activity">
    <reaction evidence="7 9">
        <text>3-hydroxy-2-methylpropanoate + NAD(+) = 2-methyl-3-oxopropanoate + NADH + H(+)</text>
        <dbReference type="Rhea" id="RHEA:17681"/>
        <dbReference type="ChEBI" id="CHEBI:11805"/>
        <dbReference type="ChEBI" id="CHEBI:15378"/>
        <dbReference type="ChEBI" id="CHEBI:57540"/>
        <dbReference type="ChEBI" id="CHEBI:57700"/>
        <dbReference type="ChEBI" id="CHEBI:57945"/>
        <dbReference type="EC" id="1.1.1.31"/>
    </reaction>
</comment>
<keyword evidence="6 9" id="KW-0520">NAD</keyword>
<dbReference type="NCBIfam" id="TIGR01692">
    <property type="entry name" value="HIBADH"/>
    <property type="match status" value="1"/>
</dbReference>
<dbReference type="EC" id="1.1.1.31" evidence="3 9"/>
<dbReference type="SUPFAM" id="SSF51735">
    <property type="entry name" value="NAD(P)-binding Rossmann-fold domains"/>
    <property type="match status" value="1"/>
</dbReference>
<gene>
    <name evidence="12" type="primary">Hibadh_1</name>
    <name evidence="12" type="ORF">g.37732</name>
</gene>
<dbReference type="PANTHER" id="PTHR22981:SF7">
    <property type="entry name" value="3-HYDROXYISOBUTYRATE DEHYDROGENASE, MITOCHONDRIAL"/>
    <property type="match status" value="1"/>
</dbReference>
<dbReference type="GO" id="GO:0050661">
    <property type="term" value="F:NADP binding"/>
    <property type="evidence" value="ECO:0007669"/>
    <property type="project" value="InterPro"/>
</dbReference>
<accession>A0A146LCS6</accession>
<evidence type="ECO:0000256" key="3">
    <source>
        <dbReference type="ARBA" id="ARBA00012991"/>
    </source>
</evidence>
<evidence type="ECO:0000256" key="5">
    <source>
        <dbReference type="ARBA" id="ARBA00023002"/>
    </source>
</evidence>
<evidence type="ECO:0000256" key="4">
    <source>
        <dbReference type="ARBA" id="ARBA00022456"/>
    </source>
</evidence>
<evidence type="ECO:0000256" key="6">
    <source>
        <dbReference type="ARBA" id="ARBA00023027"/>
    </source>
</evidence>
<dbReference type="EMBL" id="GDHC01012618">
    <property type="protein sequence ID" value="JAQ06011.1"/>
    <property type="molecule type" value="Transcribed_RNA"/>
</dbReference>
<dbReference type="InterPro" id="IPR036291">
    <property type="entry name" value="NAD(P)-bd_dom_sf"/>
</dbReference>
<evidence type="ECO:0000256" key="9">
    <source>
        <dbReference type="RuleBase" id="RU910714"/>
    </source>
</evidence>
<evidence type="ECO:0000256" key="8">
    <source>
        <dbReference type="PIRSR" id="PIRSR000103-1"/>
    </source>
</evidence>
<dbReference type="GO" id="GO:0005739">
    <property type="term" value="C:mitochondrion"/>
    <property type="evidence" value="ECO:0007669"/>
    <property type="project" value="TreeGrafter"/>
</dbReference>
<dbReference type="GO" id="GO:0051287">
    <property type="term" value="F:NAD binding"/>
    <property type="evidence" value="ECO:0007669"/>
    <property type="project" value="InterPro"/>
</dbReference>
<organism evidence="12">
    <name type="scientific">Lygus hesperus</name>
    <name type="common">Western plant bug</name>
    <dbReference type="NCBI Taxonomy" id="30085"/>
    <lineage>
        <taxon>Eukaryota</taxon>
        <taxon>Metazoa</taxon>
        <taxon>Ecdysozoa</taxon>
        <taxon>Arthropoda</taxon>
        <taxon>Hexapoda</taxon>
        <taxon>Insecta</taxon>
        <taxon>Pterygota</taxon>
        <taxon>Neoptera</taxon>
        <taxon>Paraneoptera</taxon>
        <taxon>Hemiptera</taxon>
        <taxon>Heteroptera</taxon>
        <taxon>Panheteroptera</taxon>
        <taxon>Cimicomorpha</taxon>
        <taxon>Miridae</taxon>
        <taxon>Mirini</taxon>
        <taxon>Lygus</taxon>
    </lineage>
</organism>
<proteinExistence type="inferred from homology"/>
<evidence type="ECO:0000313" key="12">
    <source>
        <dbReference type="EMBL" id="JAQ06011.1"/>
    </source>
</evidence>
<evidence type="ECO:0000256" key="7">
    <source>
        <dbReference type="ARBA" id="ARBA00049197"/>
    </source>
</evidence>